<dbReference type="EMBL" id="CP032330">
    <property type="protein sequence ID" value="QCO00708.1"/>
    <property type="molecule type" value="Genomic_DNA"/>
</dbReference>
<dbReference type="GO" id="GO:0016747">
    <property type="term" value="F:acyltransferase activity, transferring groups other than amino-acyl groups"/>
    <property type="evidence" value="ECO:0007669"/>
    <property type="project" value="InterPro"/>
</dbReference>
<evidence type="ECO:0000313" key="4">
    <source>
        <dbReference type="EMBL" id="QCO00708.1"/>
    </source>
</evidence>
<feature type="domain" description="Acyltransferase 3" evidence="3">
    <location>
        <begin position="16"/>
        <end position="123"/>
    </location>
</feature>
<evidence type="ECO:0000259" key="3">
    <source>
        <dbReference type="Pfam" id="PF01757"/>
    </source>
</evidence>
<dbReference type="PANTHER" id="PTHR36927">
    <property type="entry name" value="BLR4337 PROTEIN"/>
    <property type="match status" value="1"/>
</dbReference>
<organism evidence="4 5">
    <name type="scientific">Azospirillum brasilense</name>
    <dbReference type="NCBI Taxonomy" id="192"/>
    <lineage>
        <taxon>Bacteria</taxon>
        <taxon>Pseudomonadati</taxon>
        <taxon>Pseudomonadota</taxon>
        <taxon>Alphaproteobacteria</taxon>
        <taxon>Rhodospirillales</taxon>
        <taxon>Azospirillaceae</taxon>
        <taxon>Azospirillum</taxon>
    </lineage>
</organism>
<feature type="region of interest" description="Disordered" evidence="1">
    <location>
        <begin position="125"/>
        <end position="146"/>
    </location>
</feature>
<name>A0A4D8PV14_AZOBR</name>
<sequence>MAAAGVSIGMGGTRDHSLDAARSLLMILGVPYHAALIYTPGYDWVMNSPDGIAWIGLFADFIHSFRMPAFFLISGLLITHSLRRHGPRATLTSRASRLLVPLVAMAATLNVAQLWMESHAVDPGLTAGSSSPRPSPRPSGAAGSSITCGSWSSCSSACWRSASPTRCWSRCTGGWPSARRGWPAGWPTRRTGCRRFCSASS</sequence>
<keyword evidence="2" id="KW-0472">Membrane</keyword>
<keyword evidence="2" id="KW-1133">Transmembrane helix</keyword>
<accession>A0A4D8PV14</accession>
<evidence type="ECO:0000256" key="2">
    <source>
        <dbReference type="SAM" id="Phobius"/>
    </source>
</evidence>
<dbReference type="Pfam" id="PF01757">
    <property type="entry name" value="Acyl_transf_3"/>
    <property type="match status" value="1"/>
</dbReference>
<dbReference type="PANTHER" id="PTHR36927:SF3">
    <property type="entry name" value="GLUCANS BIOSYNTHESIS PROTEIN C"/>
    <property type="match status" value="1"/>
</dbReference>
<feature type="transmembrane region" description="Helical" evidence="2">
    <location>
        <begin position="51"/>
        <end position="78"/>
    </location>
</feature>
<reference evidence="4 5" key="1">
    <citation type="submission" date="2018-09" db="EMBL/GenBank/DDBJ databases">
        <title>Whole genome based analysis of evolution and adaptive divergence in Indian and Brazilian strains of Azospirillum brasilense.</title>
        <authorList>
            <person name="Singh C."/>
            <person name="Tripathi A.K."/>
        </authorList>
    </citation>
    <scope>NUCLEOTIDE SEQUENCE [LARGE SCALE GENOMIC DNA]</scope>
    <source>
        <strain evidence="4 5">MTCC4036</strain>
    </source>
</reference>
<feature type="transmembrane region" description="Helical" evidence="2">
    <location>
        <begin position="20"/>
        <end position="39"/>
    </location>
</feature>
<protein>
    <recommendedName>
        <fullName evidence="3">Acyltransferase 3 domain-containing protein</fullName>
    </recommendedName>
</protein>
<evidence type="ECO:0000256" key="1">
    <source>
        <dbReference type="SAM" id="MobiDB-lite"/>
    </source>
</evidence>
<dbReference type="InterPro" id="IPR002656">
    <property type="entry name" value="Acyl_transf_3_dom"/>
</dbReference>
<feature type="compositionally biased region" description="Low complexity" evidence="1">
    <location>
        <begin position="127"/>
        <end position="146"/>
    </location>
</feature>
<dbReference type="AlphaFoldDB" id="A0A4D8PV14"/>
<proteinExistence type="predicted"/>
<evidence type="ECO:0000313" key="5">
    <source>
        <dbReference type="Proteomes" id="UP000298596"/>
    </source>
</evidence>
<dbReference type="Proteomes" id="UP000298596">
    <property type="component" value="Chromosome"/>
</dbReference>
<gene>
    <name evidence="4" type="ORF">D3867_00670</name>
</gene>
<keyword evidence="2" id="KW-0812">Transmembrane</keyword>
<dbReference type="InterPro" id="IPR050623">
    <property type="entry name" value="Glucan_succinyl_AcylTrfase"/>
</dbReference>